<evidence type="ECO:0000256" key="3">
    <source>
        <dbReference type="ARBA" id="ARBA00022448"/>
    </source>
</evidence>
<evidence type="ECO:0000256" key="8">
    <source>
        <dbReference type="SAM" id="Phobius"/>
    </source>
</evidence>
<sequence length="151" mass="17115">LPLTFLKSLKQLSYISTFSSLIICTLIITVIAMFFMHVSDGVICKTAKHDFHYHMPTVPEGKEPLTQMLIFFAYVPSMHGSYTCHPIVPRFLQELSSPYPQRKKKIQKALNFGYCVGMLGFSIVGFMGGTMFGDKVKQNFLLSFVPCNILY</sequence>
<dbReference type="EMBL" id="GDID01000546">
    <property type="protein sequence ID" value="JAP96060.1"/>
    <property type="molecule type" value="Transcribed_RNA"/>
</dbReference>
<comment type="subcellular location">
    <subcellularLocation>
        <location evidence="1">Membrane</location>
        <topology evidence="1">Multi-pass membrane protein</topology>
    </subcellularLocation>
</comment>
<feature type="non-terminal residue" evidence="10">
    <location>
        <position position="151"/>
    </location>
</feature>
<gene>
    <name evidence="10" type="ORF">TPC1_10734</name>
</gene>
<evidence type="ECO:0000256" key="5">
    <source>
        <dbReference type="ARBA" id="ARBA00022970"/>
    </source>
</evidence>
<keyword evidence="3" id="KW-0813">Transport</keyword>
<dbReference type="PANTHER" id="PTHR22950">
    <property type="entry name" value="AMINO ACID TRANSPORTER"/>
    <property type="match status" value="1"/>
</dbReference>
<evidence type="ECO:0000256" key="4">
    <source>
        <dbReference type="ARBA" id="ARBA00022692"/>
    </source>
</evidence>
<accession>A0A146KH31</accession>
<evidence type="ECO:0000256" key="1">
    <source>
        <dbReference type="ARBA" id="ARBA00004141"/>
    </source>
</evidence>
<reference evidence="10" key="1">
    <citation type="submission" date="2015-07" db="EMBL/GenBank/DDBJ databases">
        <title>Adaptation to a free-living lifestyle via gene acquisitions in the diplomonad Trepomonas sp. PC1.</title>
        <authorList>
            <person name="Xu F."/>
            <person name="Jerlstrom-Hultqvist J."/>
            <person name="Kolisko M."/>
            <person name="Simpson A.G.B."/>
            <person name="Roger A.J."/>
            <person name="Svard S.G."/>
            <person name="Andersson J.O."/>
        </authorList>
    </citation>
    <scope>NUCLEOTIDE SEQUENCE</scope>
    <source>
        <strain evidence="10">PC1</strain>
    </source>
</reference>
<dbReference type="GO" id="GO:0015179">
    <property type="term" value="F:L-amino acid transmembrane transporter activity"/>
    <property type="evidence" value="ECO:0007669"/>
    <property type="project" value="TreeGrafter"/>
</dbReference>
<dbReference type="Pfam" id="PF01490">
    <property type="entry name" value="Aa_trans"/>
    <property type="match status" value="1"/>
</dbReference>
<evidence type="ECO:0000256" key="6">
    <source>
        <dbReference type="ARBA" id="ARBA00022989"/>
    </source>
</evidence>
<dbReference type="GO" id="GO:0016020">
    <property type="term" value="C:membrane"/>
    <property type="evidence" value="ECO:0007669"/>
    <property type="project" value="UniProtKB-SubCell"/>
</dbReference>
<feature type="domain" description="Amino acid transporter transmembrane" evidence="9">
    <location>
        <begin position="1"/>
        <end position="146"/>
    </location>
</feature>
<dbReference type="PANTHER" id="PTHR22950:SF458">
    <property type="entry name" value="SODIUM-COUPLED NEUTRAL AMINO ACID TRANSPORTER 11-RELATED"/>
    <property type="match status" value="1"/>
</dbReference>
<keyword evidence="6 8" id="KW-1133">Transmembrane helix</keyword>
<dbReference type="AlphaFoldDB" id="A0A146KH31"/>
<protein>
    <submittedName>
        <fullName evidence="10">Amino acid transporter family protein</fullName>
    </submittedName>
</protein>
<proteinExistence type="inferred from homology"/>
<evidence type="ECO:0000259" key="9">
    <source>
        <dbReference type="Pfam" id="PF01490"/>
    </source>
</evidence>
<evidence type="ECO:0000313" key="10">
    <source>
        <dbReference type="EMBL" id="JAP96060.1"/>
    </source>
</evidence>
<evidence type="ECO:0000256" key="7">
    <source>
        <dbReference type="ARBA" id="ARBA00023136"/>
    </source>
</evidence>
<feature type="transmembrane region" description="Helical" evidence="8">
    <location>
        <begin position="12"/>
        <end position="35"/>
    </location>
</feature>
<keyword evidence="7 8" id="KW-0472">Membrane</keyword>
<dbReference type="InterPro" id="IPR013057">
    <property type="entry name" value="AA_transpt_TM"/>
</dbReference>
<feature type="transmembrane region" description="Helical" evidence="8">
    <location>
        <begin position="112"/>
        <end position="132"/>
    </location>
</feature>
<organism evidence="10">
    <name type="scientific">Trepomonas sp. PC1</name>
    <dbReference type="NCBI Taxonomy" id="1076344"/>
    <lineage>
        <taxon>Eukaryota</taxon>
        <taxon>Metamonada</taxon>
        <taxon>Diplomonadida</taxon>
        <taxon>Hexamitidae</taxon>
        <taxon>Hexamitinae</taxon>
        <taxon>Trepomonas</taxon>
    </lineage>
</organism>
<comment type="similarity">
    <text evidence="2">Belongs to the amino acid/polyamine transporter 2 family.</text>
</comment>
<evidence type="ECO:0000256" key="2">
    <source>
        <dbReference type="ARBA" id="ARBA00008066"/>
    </source>
</evidence>
<name>A0A146KH31_9EUKA</name>
<feature type="non-terminal residue" evidence="10">
    <location>
        <position position="1"/>
    </location>
</feature>
<keyword evidence="5" id="KW-0029">Amino-acid transport</keyword>
<keyword evidence="4 8" id="KW-0812">Transmembrane</keyword>